<dbReference type="EMBL" id="BMJC01000006">
    <property type="protein sequence ID" value="GGB22487.1"/>
    <property type="molecule type" value="Genomic_DNA"/>
</dbReference>
<dbReference type="InterPro" id="IPR041662">
    <property type="entry name" value="SusD-like_2"/>
</dbReference>
<keyword evidence="2" id="KW-1185">Reference proteome</keyword>
<protein>
    <recommendedName>
        <fullName evidence="3">SusD/RagB family nutrient-binding outer membrane lipoprotein</fullName>
    </recommendedName>
</protein>
<organism evidence="1 2">
    <name type="scientific">Puia dinghuensis</name>
    <dbReference type="NCBI Taxonomy" id="1792502"/>
    <lineage>
        <taxon>Bacteria</taxon>
        <taxon>Pseudomonadati</taxon>
        <taxon>Bacteroidota</taxon>
        <taxon>Chitinophagia</taxon>
        <taxon>Chitinophagales</taxon>
        <taxon>Chitinophagaceae</taxon>
        <taxon>Puia</taxon>
    </lineage>
</organism>
<dbReference type="Proteomes" id="UP000607559">
    <property type="component" value="Unassembled WGS sequence"/>
</dbReference>
<sequence>MKKFFYIPIAICILGSGCTKNLTDYNTNPKAPVTAPSAAVFLSAEKSLVDAVTSTSVSSAPFRILAQSWTENTYTYEARYNFSAYQAPDGWWNALYDNVLDNLYAAKNLYPTDVADPVALKNDRIITDLLEIYTYNLLVNTYGNIPYSQAENRLIPFPKYDDAKTVFNDLLTRVDTCIAGLNTGGSAMGGSDQIYGGNVAKWLKFAASLKLKLSMYLADVDAATFSKKVGEAIQTGLFASNSDNAVMTYDPSTVGNSNPIWQAMVNSGRHDFCPAAYMVNTLSGLNDPRLSLYYNTDPNGKYTGGIAGNGNSYSTLSTFSNTWLAANYPGDLLDYSEVAFDLAEAAARGVAAAGTAATNYNNAITASVVFWGGTTASATTYLAQPTVAWSASANYKQQIGYQEWIAFANRNWDSWTLIRRLKYPNLDVVSPPTGATGNLPLRFTYPNLEVSSNPTNWAAAVKAVTGGSTDIVSAKLFWE</sequence>
<proteinExistence type="predicted"/>
<dbReference type="PROSITE" id="PS51257">
    <property type="entry name" value="PROKAR_LIPOPROTEIN"/>
    <property type="match status" value="1"/>
</dbReference>
<dbReference type="SUPFAM" id="SSF48452">
    <property type="entry name" value="TPR-like"/>
    <property type="match status" value="1"/>
</dbReference>
<dbReference type="InterPro" id="IPR011990">
    <property type="entry name" value="TPR-like_helical_dom_sf"/>
</dbReference>
<name>A0A8J2XWA3_9BACT</name>
<evidence type="ECO:0000313" key="2">
    <source>
        <dbReference type="Proteomes" id="UP000607559"/>
    </source>
</evidence>
<dbReference type="Gene3D" id="1.25.40.390">
    <property type="match status" value="1"/>
</dbReference>
<accession>A0A8J2XWA3</accession>
<dbReference type="Pfam" id="PF12771">
    <property type="entry name" value="SusD-like_2"/>
    <property type="match status" value="1"/>
</dbReference>
<dbReference type="AlphaFoldDB" id="A0A8J2XWA3"/>
<gene>
    <name evidence="1" type="ORF">GCM10011511_53010</name>
</gene>
<dbReference type="RefSeq" id="WP_188937468.1">
    <property type="nucleotide sequence ID" value="NZ_BMJC01000006.1"/>
</dbReference>
<reference evidence="1" key="1">
    <citation type="journal article" date="2014" name="Int. J. Syst. Evol. Microbiol.">
        <title>Complete genome sequence of Corynebacterium casei LMG S-19264T (=DSM 44701T), isolated from a smear-ripened cheese.</title>
        <authorList>
            <consortium name="US DOE Joint Genome Institute (JGI-PGF)"/>
            <person name="Walter F."/>
            <person name="Albersmeier A."/>
            <person name="Kalinowski J."/>
            <person name="Ruckert C."/>
        </authorList>
    </citation>
    <scope>NUCLEOTIDE SEQUENCE</scope>
    <source>
        <strain evidence="1">CGMCC 1.15448</strain>
    </source>
</reference>
<comment type="caution">
    <text evidence="1">The sequence shown here is derived from an EMBL/GenBank/DDBJ whole genome shotgun (WGS) entry which is preliminary data.</text>
</comment>
<reference evidence="1" key="2">
    <citation type="submission" date="2020-09" db="EMBL/GenBank/DDBJ databases">
        <authorList>
            <person name="Sun Q."/>
            <person name="Zhou Y."/>
        </authorList>
    </citation>
    <scope>NUCLEOTIDE SEQUENCE</scope>
    <source>
        <strain evidence="1">CGMCC 1.15448</strain>
    </source>
</reference>
<evidence type="ECO:0000313" key="1">
    <source>
        <dbReference type="EMBL" id="GGB22487.1"/>
    </source>
</evidence>
<evidence type="ECO:0008006" key="3">
    <source>
        <dbReference type="Google" id="ProtNLM"/>
    </source>
</evidence>